<dbReference type="AlphaFoldDB" id="A0A224XUQ7"/>
<evidence type="ECO:0008006" key="4">
    <source>
        <dbReference type="Google" id="ProtNLM"/>
    </source>
</evidence>
<keyword evidence="2" id="KW-0732">Signal</keyword>
<evidence type="ECO:0000313" key="3">
    <source>
        <dbReference type="EMBL" id="JAW16275.1"/>
    </source>
</evidence>
<feature type="signal peptide" evidence="2">
    <location>
        <begin position="1"/>
        <end position="18"/>
    </location>
</feature>
<proteinExistence type="predicted"/>
<keyword evidence="1" id="KW-1133">Transmembrane helix</keyword>
<keyword evidence="1" id="KW-0812">Transmembrane</keyword>
<organism evidence="3">
    <name type="scientific">Panstrongylus lignarius</name>
    <dbReference type="NCBI Taxonomy" id="156445"/>
    <lineage>
        <taxon>Eukaryota</taxon>
        <taxon>Metazoa</taxon>
        <taxon>Ecdysozoa</taxon>
        <taxon>Arthropoda</taxon>
        <taxon>Hexapoda</taxon>
        <taxon>Insecta</taxon>
        <taxon>Pterygota</taxon>
        <taxon>Neoptera</taxon>
        <taxon>Paraneoptera</taxon>
        <taxon>Hemiptera</taxon>
        <taxon>Heteroptera</taxon>
        <taxon>Panheteroptera</taxon>
        <taxon>Cimicomorpha</taxon>
        <taxon>Reduviidae</taxon>
        <taxon>Triatominae</taxon>
        <taxon>Panstrongylus</taxon>
    </lineage>
</organism>
<reference evidence="3" key="1">
    <citation type="journal article" date="2018" name="PLoS Negl. Trop. Dis.">
        <title>An insight into the salivary gland and fat body transcriptome of Panstrongylus lignarius (Hemiptera: Heteroptera), the main vector of Chagas disease in Peru.</title>
        <authorList>
            <person name="Nevoa J.C."/>
            <person name="Mendes M.T."/>
            <person name="da Silva M.V."/>
            <person name="Soares S.C."/>
            <person name="Oliveira C.J.F."/>
            <person name="Ribeiro J.M.C."/>
        </authorList>
    </citation>
    <scope>NUCLEOTIDE SEQUENCE</scope>
</reference>
<keyword evidence="1" id="KW-0472">Membrane</keyword>
<sequence>MNVLWIMVVVHIFALTHQPPITVSVEMVIGFWIIIPVMILTNVTILELVHNHVSMKKEHSNVNVRKVI</sequence>
<feature type="transmembrane region" description="Helical" evidence="1">
    <location>
        <begin position="30"/>
        <end position="49"/>
    </location>
</feature>
<name>A0A224XUQ7_9HEMI</name>
<accession>A0A224XUQ7</accession>
<feature type="chain" id="PRO_5012104022" description="Secreted protein" evidence="2">
    <location>
        <begin position="19"/>
        <end position="68"/>
    </location>
</feature>
<protein>
    <recommendedName>
        <fullName evidence="4">Secreted protein</fullName>
    </recommendedName>
</protein>
<evidence type="ECO:0000256" key="1">
    <source>
        <dbReference type="SAM" id="Phobius"/>
    </source>
</evidence>
<evidence type="ECO:0000256" key="2">
    <source>
        <dbReference type="SAM" id="SignalP"/>
    </source>
</evidence>
<dbReference type="EMBL" id="GFTR01000151">
    <property type="protein sequence ID" value="JAW16275.1"/>
    <property type="molecule type" value="Transcribed_RNA"/>
</dbReference>